<evidence type="ECO:0000256" key="1">
    <source>
        <dbReference type="SAM" id="MobiDB-lite"/>
    </source>
</evidence>
<dbReference type="Proteomes" id="UP000319829">
    <property type="component" value="Unassembled WGS sequence"/>
</dbReference>
<proteinExistence type="predicted"/>
<dbReference type="AlphaFoldDB" id="A0A538SRZ8"/>
<evidence type="ECO:0000313" key="5">
    <source>
        <dbReference type="Proteomes" id="UP000319829"/>
    </source>
</evidence>
<evidence type="ECO:0000313" key="2">
    <source>
        <dbReference type="EMBL" id="TMQ54074.1"/>
    </source>
</evidence>
<comment type="caution">
    <text evidence="2">The sequence shown here is derived from an EMBL/GenBank/DDBJ whole genome shotgun (WGS) entry which is preliminary data.</text>
</comment>
<organism evidence="2 5">
    <name type="scientific">Eiseniibacteriota bacterium</name>
    <dbReference type="NCBI Taxonomy" id="2212470"/>
    <lineage>
        <taxon>Bacteria</taxon>
        <taxon>Candidatus Eiseniibacteriota</taxon>
    </lineage>
</organism>
<dbReference type="Pfam" id="PF04977">
    <property type="entry name" value="DivIC"/>
    <property type="match status" value="1"/>
</dbReference>
<reference evidence="4 5" key="1">
    <citation type="journal article" date="2019" name="Nat. Microbiol.">
        <title>Mediterranean grassland soil C-N compound turnover is dependent on rainfall and depth, and is mediated by genomically divergent microorganisms.</title>
        <authorList>
            <person name="Diamond S."/>
            <person name="Andeer P.F."/>
            <person name="Li Z."/>
            <person name="Crits-Christoph A."/>
            <person name="Burstein D."/>
            <person name="Anantharaman K."/>
            <person name="Lane K.R."/>
            <person name="Thomas B.C."/>
            <person name="Pan C."/>
            <person name="Northen T.R."/>
            <person name="Banfield J.F."/>
        </authorList>
    </citation>
    <scope>NUCLEOTIDE SEQUENCE [LARGE SCALE GENOMIC DNA]</scope>
    <source>
        <strain evidence="2">WS_4</strain>
        <strain evidence="3">WS_7</strain>
    </source>
</reference>
<evidence type="ECO:0000313" key="3">
    <source>
        <dbReference type="EMBL" id="TMQ65095.1"/>
    </source>
</evidence>
<evidence type="ECO:0000313" key="4">
    <source>
        <dbReference type="Proteomes" id="UP000317366"/>
    </source>
</evidence>
<dbReference type="EMBL" id="VBOU01000077">
    <property type="protein sequence ID" value="TMQ54074.1"/>
    <property type="molecule type" value="Genomic_DNA"/>
</dbReference>
<feature type="region of interest" description="Disordered" evidence="1">
    <location>
        <begin position="1"/>
        <end position="22"/>
    </location>
</feature>
<dbReference type="InterPro" id="IPR007060">
    <property type="entry name" value="FtsL/DivIC"/>
</dbReference>
<dbReference type="EMBL" id="VBOX01000026">
    <property type="protein sequence ID" value="TMQ65095.1"/>
    <property type="molecule type" value="Genomic_DNA"/>
</dbReference>
<name>A0A538SRZ8_UNCEI</name>
<dbReference type="Proteomes" id="UP000317366">
    <property type="component" value="Unassembled WGS sequence"/>
</dbReference>
<protein>
    <recommendedName>
        <fullName evidence="6">Septum formation initiator family protein</fullName>
    </recommendedName>
</protein>
<evidence type="ECO:0008006" key="6">
    <source>
        <dbReference type="Google" id="ProtNLM"/>
    </source>
</evidence>
<sequence length="123" mass="14443">MMRSPYQSPKDPPARKFLRLPPREKSKKRRLLLWSAGLLLGYLVYSFVGGDSGFIRIRALQHETGELRARRRLLAVEANRAEQSRKNTTKDPLLSERVARERFHMVKKDEILYRYQAEEDSAK</sequence>
<gene>
    <name evidence="2" type="ORF">E6K74_07490</name>
    <name evidence="3" type="ORF">E6K77_03235</name>
</gene>
<accession>A0A538SRZ8</accession>